<dbReference type="RefSeq" id="WP_244964364.1">
    <property type="nucleotide sequence ID" value="NZ_JACHWJ010000006.1"/>
</dbReference>
<name>A0A7W4US02_9MICO</name>
<feature type="DNA-binding region" description="H-T-H motif" evidence="4">
    <location>
        <begin position="71"/>
        <end position="90"/>
    </location>
</feature>
<keyword evidence="8" id="KW-1185">Reference proteome</keyword>
<dbReference type="InterPro" id="IPR023772">
    <property type="entry name" value="DNA-bd_HTH_TetR-type_CS"/>
</dbReference>
<dbReference type="EMBL" id="JACHWJ010000006">
    <property type="protein sequence ID" value="MBB2959363.1"/>
    <property type="molecule type" value="Genomic_DNA"/>
</dbReference>
<dbReference type="InterPro" id="IPR050109">
    <property type="entry name" value="HTH-type_TetR-like_transc_reg"/>
</dbReference>
<evidence type="ECO:0000256" key="5">
    <source>
        <dbReference type="SAM" id="MobiDB-lite"/>
    </source>
</evidence>
<dbReference type="PRINTS" id="PR00455">
    <property type="entry name" value="HTHTETR"/>
</dbReference>
<keyword evidence="1" id="KW-0805">Transcription regulation</keyword>
<dbReference type="PROSITE" id="PS01081">
    <property type="entry name" value="HTH_TETR_1"/>
    <property type="match status" value="1"/>
</dbReference>
<evidence type="ECO:0000256" key="4">
    <source>
        <dbReference type="PROSITE-ProRule" id="PRU00335"/>
    </source>
</evidence>
<dbReference type="PANTHER" id="PTHR30055">
    <property type="entry name" value="HTH-TYPE TRANSCRIPTIONAL REGULATOR RUTR"/>
    <property type="match status" value="1"/>
</dbReference>
<dbReference type="Gene3D" id="1.10.357.10">
    <property type="entry name" value="Tetracycline Repressor, domain 2"/>
    <property type="match status" value="1"/>
</dbReference>
<dbReference type="InterPro" id="IPR036271">
    <property type="entry name" value="Tet_transcr_reg_TetR-rel_C_sf"/>
</dbReference>
<proteinExistence type="predicted"/>
<dbReference type="GO" id="GO:0000976">
    <property type="term" value="F:transcription cis-regulatory region binding"/>
    <property type="evidence" value="ECO:0007669"/>
    <property type="project" value="TreeGrafter"/>
</dbReference>
<dbReference type="SUPFAM" id="SSF46689">
    <property type="entry name" value="Homeodomain-like"/>
    <property type="match status" value="1"/>
</dbReference>
<dbReference type="AlphaFoldDB" id="A0A7W4US02"/>
<dbReference type="InterPro" id="IPR009057">
    <property type="entry name" value="Homeodomain-like_sf"/>
</dbReference>
<protein>
    <submittedName>
        <fullName evidence="7">AcrR family transcriptional regulator</fullName>
    </submittedName>
</protein>
<dbReference type="InterPro" id="IPR011075">
    <property type="entry name" value="TetR_C"/>
</dbReference>
<dbReference type="Pfam" id="PF00440">
    <property type="entry name" value="TetR_N"/>
    <property type="match status" value="1"/>
</dbReference>
<evidence type="ECO:0000313" key="7">
    <source>
        <dbReference type="EMBL" id="MBB2959363.1"/>
    </source>
</evidence>
<feature type="domain" description="HTH tetR-type" evidence="6">
    <location>
        <begin position="48"/>
        <end position="108"/>
    </location>
</feature>
<dbReference type="PROSITE" id="PS50977">
    <property type="entry name" value="HTH_TETR_2"/>
    <property type="match status" value="1"/>
</dbReference>
<reference evidence="7 8" key="1">
    <citation type="submission" date="2020-08" db="EMBL/GenBank/DDBJ databases">
        <title>Sequencing the genomes of 1000 actinobacteria strains.</title>
        <authorList>
            <person name="Klenk H.-P."/>
        </authorList>
    </citation>
    <scope>NUCLEOTIDE SEQUENCE [LARGE SCALE GENOMIC DNA]</scope>
    <source>
        <strain evidence="7 8">DSM 20419</strain>
    </source>
</reference>
<dbReference type="Gene3D" id="1.10.10.60">
    <property type="entry name" value="Homeodomain-like"/>
    <property type="match status" value="1"/>
</dbReference>
<feature type="region of interest" description="Disordered" evidence="5">
    <location>
        <begin position="1"/>
        <end position="50"/>
    </location>
</feature>
<keyword evidence="2 4" id="KW-0238">DNA-binding</keyword>
<gene>
    <name evidence="7" type="ORF">FHX72_003528</name>
</gene>
<evidence type="ECO:0000256" key="2">
    <source>
        <dbReference type="ARBA" id="ARBA00023125"/>
    </source>
</evidence>
<accession>A0A7W4US02</accession>
<feature type="compositionally biased region" description="Low complexity" evidence="5">
    <location>
        <begin position="7"/>
        <end position="28"/>
    </location>
</feature>
<evidence type="ECO:0000256" key="3">
    <source>
        <dbReference type="ARBA" id="ARBA00023163"/>
    </source>
</evidence>
<dbReference type="InterPro" id="IPR001647">
    <property type="entry name" value="HTH_TetR"/>
</dbReference>
<dbReference type="SUPFAM" id="SSF48498">
    <property type="entry name" value="Tetracyclin repressor-like, C-terminal domain"/>
    <property type="match status" value="1"/>
</dbReference>
<keyword evidence="3" id="KW-0804">Transcription</keyword>
<comment type="caution">
    <text evidence="7">The sequence shown here is derived from an EMBL/GenBank/DDBJ whole genome shotgun (WGS) entry which is preliminary data.</text>
</comment>
<dbReference type="GO" id="GO:0003700">
    <property type="term" value="F:DNA-binding transcription factor activity"/>
    <property type="evidence" value="ECO:0007669"/>
    <property type="project" value="TreeGrafter"/>
</dbReference>
<sequence length="237" mass="25249">MTQTNLAASSPEAPATPPAMTAGAGPDATEPQTPGAAAKPRLGRKRDHTRDNDILEAALDVLAETGYDGMTIDMVATRAKAGKATLYRRWASKSDLVLDAVACMKSKDLDLQTLPDTGTLRGDLVAMVRPPNIRDAERKLNVMTGVISMIARDPEMAAAAQEAIVAPRAAANRVLFQRAIERGEIAADVDLDTLSMIAPAMAAFRTLILRKSPDREFLVGIIDNVVLPAARRNTPAP</sequence>
<dbReference type="Pfam" id="PF16859">
    <property type="entry name" value="TetR_C_11"/>
    <property type="match status" value="1"/>
</dbReference>
<evidence type="ECO:0000256" key="1">
    <source>
        <dbReference type="ARBA" id="ARBA00023015"/>
    </source>
</evidence>
<dbReference type="Proteomes" id="UP000545286">
    <property type="component" value="Unassembled WGS sequence"/>
</dbReference>
<dbReference type="PANTHER" id="PTHR30055:SF148">
    <property type="entry name" value="TETR-FAMILY TRANSCRIPTIONAL REGULATOR"/>
    <property type="match status" value="1"/>
</dbReference>
<evidence type="ECO:0000259" key="6">
    <source>
        <dbReference type="PROSITE" id="PS50977"/>
    </source>
</evidence>
<evidence type="ECO:0000313" key="8">
    <source>
        <dbReference type="Proteomes" id="UP000545286"/>
    </source>
</evidence>
<organism evidence="7 8">
    <name type="scientific">Pseudoclavibacter helvolus</name>
    <dbReference type="NCBI Taxonomy" id="255205"/>
    <lineage>
        <taxon>Bacteria</taxon>
        <taxon>Bacillati</taxon>
        <taxon>Actinomycetota</taxon>
        <taxon>Actinomycetes</taxon>
        <taxon>Micrococcales</taxon>
        <taxon>Microbacteriaceae</taxon>
        <taxon>Pseudoclavibacter</taxon>
    </lineage>
</organism>